<feature type="transmembrane region" description="Helical" evidence="1">
    <location>
        <begin position="223"/>
        <end position="243"/>
    </location>
</feature>
<protein>
    <submittedName>
        <fullName evidence="2">YybS family protein</fullName>
    </submittedName>
</protein>
<name>A0ABS8N656_9CLOT</name>
<feature type="transmembrane region" description="Helical" evidence="1">
    <location>
        <begin position="20"/>
        <end position="42"/>
    </location>
</feature>
<keyword evidence="1" id="KW-1133">Transmembrane helix</keyword>
<feature type="transmembrane region" description="Helical" evidence="1">
    <location>
        <begin position="79"/>
        <end position="96"/>
    </location>
</feature>
<proteinExistence type="predicted"/>
<dbReference type="PANTHER" id="PTHR41324">
    <property type="entry name" value="MEMBRANE PROTEIN-RELATED"/>
    <property type="match status" value="1"/>
</dbReference>
<sequence>MQKRMYNTKALIEGSLTTALIVVIMLINIYVPIFFIFVNFILPIPITVLYIRQDYKIALISVIASDILISMFYNPIAALSLIVLIGLTGMTLGYCIKNKKKFGTTIIFLSISMAVGIIFYFAVHIMLISKEGIYGFVNGMLENFKQSMNLSKSMYEKAGVSSNQFASMESMLKVLTPEYVMRLIPAGIIIISFILSYLNYIITRAILIKLKYQVNGIKPLNQWYMNTRLGTLVGLILVSGILFDRENMAIGQYMITSSEIILQLIFLIDGLALLTYYLMKKFRISKKIVAIIIVFTALSSLSLFCVLAGFIDMIFDFRKLDPYRKSKKQ</sequence>
<comment type="caution">
    <text evidence="2">The sequence shown here is derived from an EMBL/GenBank/DDBJ whole genome shotgun (WGS) entry which is preliminary data.</text>
</comment>
<dbReference type="Pfam" id="PF09991">
    <property type="entry name" value="DUF2232"/>
    <property type="match status" value="1"/>
</dbReference>
<keyword evidence="1" id="KW-0472">Membrane</keyword>
<evidence type="ECO:0000313" key="3">
    <source>
        <dbReference type="Proteomes" id="UP001165422"/>
    </source>
</evidence>
<dbReference type="RefSeq" id="WP_229981514.1">
    <property type="nucleotide sequence ID" value="NZ_JAJJPB010000012.1"/>
</dbReference>
<dbReference type="InterPro" id="IPR018710">
    <property type="entry name" value="DUF2232"/>
</dbReference>
<feature type="transmembrane region" description="Helical" evidence="1">
    <location>
        <begin position="179"/>
        <end position="202"/>
    </location>
</feature>
<dbReference type="EMBL" id="JAJJPB010000012">
    <property type="protein sequence ID" value="MCC9295260.1"/>
    <property type="molecule type" value="Genomic_DNA"/>
</dbReference>
<feature type="transmembrane region" description="Helical" evidence="1">
    <location>
        <begin position="108"/>
        <end position="128"/>
    </location>
</feature>
<accession>A0ABS8N656</accession>
<keyword evidence="1" id="KW-0812">Transmembrane</keyword>
<feature type="transmembrane region" description="Helical" evidence="1">
    <location>
        <begin position="288"/>
        <end position="311"/>
    </location>
</feature>
<feature type="transmembrane region" description="Helical" evidence="1">
    <location>
        <begin position="255"/>
        <end position="276"/>
    </location>
</feature>
<gene>
    <name evidence="2" type="ORF">LN736_10370</name>
</gene>
<dbReference type="PANTHER" id="PTHR41324:SF1">
    <property type="entry name" value="DUF2232 DOMAIN-CONTAINING PROTEIN"/>
    <property type="match status" value="1"/>
</dbReference>
<reference evidence="2" key="1">
    <citation type="submission" date="2021-11" db="EMBL/GenBank/DDBJ databases">
        <authorList>
            <person name="Qingchun L."/>
            <person name="Dong Z."/>
            <person name="Zongwei Q."/>
            <person name="Jia Z."/>
            <person name="Duotao L."/>
        </authorList>
    </citation>
    <scope>NUCLEOTIDE SEQUENCE</scope>
    <source>
        <strain evidence="2">WLY-B-L2</strain>
    </source>
</reference>
<evidence type="ECO:0000256" key="1">
    <source>
        <dbReference type="SAM" id="Phobius"/>
    </source>
</evidence>
<evidence type="ECO:0000313" key="2">
    <source>
        <dbReference type="EMBL" id="MCC9295260.1"/>
    </source>
</evidence>
<dbReference type="Proteomes" id="UP001165422">
    <property type="component" value="Unassembled WGS sequence"/>
</dbReference>
<keyword evidence="3" id="KW-1185">Reference proteome</keyword>
<organism evidence="2 3">
    <name type="scientific">Clostridium aromativorans</name>
    <dbReference type="NCBI Taxonomy" id="2836848"/>
    <lineage>
        <taxon>Bacteria</taxon>
        <taxon>Bacillati</taxon>
        <taxon>Bacillota</taxon>
        <taxon>Clostridia</taxon>
        <taxon>Eubacteriales</taxon>
        <taxon>Clostridiaceae</taxon>
        <taxon>Clostridium</taxon>
    </lineage>
</organism>